<dbReference type="AlphaFoldDB" id="A0A5J4TDT3"/>
<comment type="caution">
    <text evidence="1">The sequence shown here is derived from an EMBL/GenBank/DDBJ whole genome shotgun (WGS) entry which is preliminary data.</text>
</comment>
<reference evidence="1 2" key="1">
    <citation type="submission" date="2019-03" db="EMBL/GenBank/DDBJ databases">
        <title>Single cell metagenomics reveals metabolic interactions within the superorganism composed of flagellate Streblomastix strix and complex community of Bacteroidetes bacteria on its surface.</title>
        <authorList>
            <person name="Treitli S.C."/>
            <person name="Kolisko M."/>
            <person name="Husnik F."/>
            <person name="Keeling P."/>
            <person name="Hampl V."/>
        </authorList>
    </citation>
    <scope>NUCLEOTIDE SEQUENCE [LARGE SCALE GENOMIC DNA]</scope>
    <source>
        <strain evidence="1">ST1C</strain>
    </source>
</reference>
<dbReference type="Proteomes" id="UP000324800">
    <property type="component" value="Unassembled WGS sequence"/>
</dbReference>
<organism evidence="1 2">
    <name type="scientific">Streblomastix strix</name>
    <dbReference type="NCBI Taxonomy" id="222440"/>
    <lineage>
        <taxon>Eukaryota</taxon>
        <taxon>Metamonada</taxon>
        <taxon>Preaxostyla</taxon>
        <taxon>Oxymonadida</taxon>
        <taxon>Streblomastigidae</taxon>
        <taxon>Streblomastix</taxon>
    </lineage>
</organism>
<evidence type="ECO:0000313" key="2">
    <source>
        <dbReference type="Proteomes" id="UP000324800"/>
    </source>
</evidence>
<evidence type="ECO:0000313" key="1">
    <source>
        <dbReference type="EMBL" id="KAA6355923.1"/>
    </source>
</evidence>
<name>A0A5J4TDT3_9EUKA</name>
<gene>
    <name evidence="1" type="ORF">EZS28_048550</name>
</gene>
<proteinExistence type="predicted"/>
<accession>A0A5J4TDT3</accession>
<dbReference type="EMBL" id="SNRW01033813">
    <property type="protein sequence ID" value="KAA6355923.1"/>
    <property type="molecule type" value="Genomic_DNA"/>
</dbReference>
<sequence>MPIYILMEEKQIVGVIDYSDTCSLTNLCQKKGKCLSKEYWGNVYIQMAMLYIDSGDYRLRKPGILYMEVM</sequence>
<protein>
    <submittedName>
        <fullName evidence="1">Uncharacterized protein</fullName>
    </submittedName>
</protein>